<comment type="caution">
    <text evidence="9">The sequence shown here is derived from an EMBL/GenBank/DDBJ whole genome shotgun (WGS) entry which is preliminary data.</text>
</comment>
<dbReference type="PROSITE" id="PS00086">
    <property type="entry name" value="CYTOCHROME_P450"/>
    <property type="match status" value="1"/>
</dbReference>
<dbReference type="GO" id="GO:0000166">
    <property type="term" value="F:nucleotide binding"/>
    <property type="evidence" value="ECO:0007669"/>
    <property type="project" value="UniProtKB-KW"/>
</dbReference>
<dbReference type="InterPro" id="IPR020843">
    <property type="entry name" value="ER"/>
</dbReference>
<dbReference type="InterPro" id="IPR036396">
    <property type="entry name" value="Cyt_P450_sf"/>
</dbReference>
<protein>
    <submittedName>
        <fullName evidence="9">PKS/NRPS-like protein biosynthetic cluster</fullName>
    </submittedName>
</protein>
<dbReference type="Pfam" id="PF00067">
    <property type="entry name" value="p450"/>
    <property type="match status" value="1"/>
</dbReference>
<dbReference type="GO" id="GO:0020037">
    <property type="term" value="F:heme binding"/>
    <property type="evidence" value="ECO:0007669"/>
    <property type="project" value="InterPro"/>
</dbReference>
<dbReference type="GO" id="GO:0016651">
    <property type="term" value="F:oxidoreductase activity, acting on NAD(P)H"/>
    <property type="evidence" value="ECO:0007669"/>
    <property type="project" value="InterPro"/>
</dbReference>
<dbReference type="PANTHER" id="PTHR45348:SF1">
    <property type="entry name" value="TRANS-ENOYL REDUCTASE STHE"/>
    <property type="match status" value="1"/>
</dbReference>
<dbReference type="EMBL" id="BRPE01000001">
    <property type="protein sequence ID" value="GLA80556.1"/>
    <property type="molecule type" value="Genomic_DNA"/>
</dbReference>
<gene>
    <name evidence="9" type="ORF">AtubIFM56815_001380</name>
</gene>
<proteinExistence type="inferred from homology"/>
<dbReference type="InterPro" id="IPR001128">
    <property type="entry name" value="Cyt_P450"/>
</dbReference>
<keyword evidence="3" id="KW-0547">Nucleotide-binding</keyword>
<sequence>MSGLPSNQTAIVALDDGTLALRDGIPIPSLEEDMILIKNAFVALNPIDIKMVGKLASAGAIAGMDFAGEVIRIGSNVRTSASIKPGDQVCGAVPGMHSLTPLVGAFAQYVGATDLTVLKVPDHMSLEQAATLGSGIGTVGLALFKSLNVPGWPGLPAEKPVDVLVYGGSTAIGTLAIQFLKLNYDLVRSFGATAAFDYHQETCVDEIRKHTRNSLKFVLDCISEPETMQFCYKCLGRCGGKYTALEPYPEFLHTRPKTVVPDWVLGPKVMGKKLGWPEPFGGEGIEEYREFGFKWFKQVQELLEEGKLKTHPYRIVGNSLGEIFGGLRLLKEKQVSGQKLNRSILTGNYPVLFPDNAWIPLRKLAETTPNEGLLRIYSALSGEALLVTSPPAIRDMLTVNSFDFAHQDLVKIAIKRFTGSNLGFLSNDDFKLHRKNMMPAFAVPHVRELTSIFWHKAQEMVHCMSSDLRADPSAPINFREYVSRATLDNIGLAGMGHDFQTLKQPDNDLRNHYRKLILDPTRVFSWVGLLSRYFDMRLLMRVPLKKLIEISQSANYLRSVTRKVIQERSAKLVGSNDGRTKDIITVALASGVFEERHLVDHVMTFLTAGHESTATAFEWTMYELGRRPEMQRRLREELRASIGSDNLAAADFGSRVQNLPYLNAFCSEVLRCYPFSPIIVKVAQQDTTVMNHPIRKGTVVLYSAEVSNHDKKLWGPDADQFNPERWMGEGTAKSGGSSSNYAMLTFGAGPRNCIGANFARATLECLVSAVVITFKIDLANPQTAGRLKFGQTKKSAEGVYGKLTLVRPVEA</sequence>
<evidence type="ECO:0000256" key="2">
    <source>
        <dbReference type="ARBA" id="ARBA00022723"/>
    </source>
</evidence>
<accession>A0A9W6AGQ8</accession>
<evidence type="ECO:0000313" key="10">
    <source>
        <dbReference type="Proteomes" id="UP001144157"/>
    </source>
</evidence>
<dbReference type="InterPro" id="IPR036291">
    <property type="entry name" value="NAD(P)-bd_dom_sf"/>
</dbReference>
<dbReference type="InterPro" id="IPR047122">
    <property type="entry name" value="Trans-enoyl_RdTase-like"/>
</dbReference>
<keyword evidence="2 7" id="KW-0479">Metal-binding</keyword>
<evidence type="ECO:0000256" key="7">
    <source>
        <dbReference type="PIRSR" id="PIRSR602401-1"/>
    </source>
</evidence>
<feature type="binding site" description="axial binding residue" evidence="7">
    <location>
        <position position="753"/>
    </location>
    <ligand>
        <name>heme</name>
        <dbReference type="ChEBI" id="CHEBI:30413"/>
    </ligand>
    <ligandPart>
        <name>Fe</name>
        <dbReference type="ChEBI" id="CHEBI:18248"/>
    </ligandPart>
</feature>
<organism evidence="9 10">
    <name type="scientific">Aspergillus tubingensis</name>
    <dbReference type="NCBI Taxonomy" id="5068"/>
    <lineage>
        <taxon>Eukaryota</taxon>
        <taxon>Fungi</taxon>
        <taxon>Dikarya</taxon>
        <taxon>Ascomycota</taxon>
        <taxon>Pezizomycotina</taxon>
        <taxon>Eurotiomycetes</taxon>
        <taxon>Eurotiomycetidae</taxon>
        <taxon>Eurotiales</taxon>
        <taxon>Aspergillaceae</taxon>
        <taxon>Aspergillus</taxon>
        <taxon>Aspergillus subgen. Circumdati</taxon>
    </lineage>
</organism>
<dbReference type="SUPFAM" id="SSF51735">
    <property type="entry name" value="NAD(P)-binding Rossmann-fold domains"/>
    <property type="match status" value="1"/>
</dbReference>
<dbReference type="SMART" id="SM00829">
    <property type="entry name" value="PKS_ER"/>
    <property type="match status" value="1"/>
</dbReference>
<comment type="cofactor">
    <cofactor evidence="7">
        <name>heme</name>
        <dbReference type="ChEBI" id="CHEBI:30413"/>
    </cofactor>
</comment>
<keyword evidence="6 7" id="KW-0408">Iron</keyword>
<dbReference type="InterPro" id="IPR013154">
    <property type="entry name" value="ADH-like_N"/>
</dbReference>
<dbReference type="InterPro" id="IPR002401">
    <property type="entry name" value="Cyt_P450_E_grp-I"/>
</dbReference>
<dbReference type="InterPro" id="IPR017972">
    <property type="entry name" value="Cyt_P450_CS"/>
</dbReference>
<keyword evidence="4" id="KW-0521">NADP</keyword>
<keyword evidence="5" id="KW-0560">Oxidoreductase</keyword>
<reference evidence="9" key="1">
    <citation type="submission" date="2022-07" db="EMBL/GenBank/DDBJ databases">
        <title>Taxonomy of Aspergillus series Nigri: significant species reduction supported by multi-species coalescent approaches.</title>
        <authorList>
            <person name="Bian C."/>
            <person name="Kusuya Y."/>
            <person name="Sklenar F."/>
            <person name="D'hooge E."/>
            <person name="Yaguchi T."/>
            <person name="Takahashi H."/>
            <person name="Hubka V."/>
        </authorList>
    </citation>
    <scope>NUCLEOTIDE SEQUENCE</scope>
    <source>
        <strain evidence="9">IFM 56815</strain>
    </source>
</reference>
<dbReference type="PRINTS" id="PR00463">
    <property type="entry name" value="EP450I"/>
</dbReference>
<evidence type="ECO:0000256" key="1">
    <source>
        <dbReference type="ARBA" id="ARBA00008072"/>
    </source>
</evidence>
<feature type="domain" description="Enoyl reductase (ER)" evidence="8">
    <location>
        <begin position="17"/>
        <end position="335"/>
    </location>
</feature>
<dbReference type="Gene3D" id="1.10.630.10">
    <property type="entry name" value="Cytochrome P450"/>
    <property type="match status" value="1"/>
</dbReference>
<evidence type="ECO:0000259" key="8">
    <source>
        <dbReference type="SMART" id="SM00829"/>
    </source>
</evidence>
<dbReference type="AlphaFoldDB" id="A0A9W6AGQ8"/>
<name>A0A9W6AGQ8_ASPTU</name>
<evidence type="ECO:0000256" key="5">
    <source>
        <dbReference type="ARBA" id="ARBA00023002"/>
    </source>
</evidence>
<dbReference type="GO" id="GO:0016705">
    <property type="term" value="F:oxidoreductase activity, acting on paired donors, with incorporation or reduction of molecular oxygen"/>
    <property type="evidence" value="ECO:0007669"/>
    <property type="project" value="InterPro"/>
</dbReference>
<comment type="similarity">
    <text evidence="1">Belongs to the zinc-containing alcohol dehydrogenase family.</text>
</comment>
<dbReference type="SUPFAM" id="SSF50129">
    <property type="entry name" value="GroES-like"/>
    <property type="match status" value="1"/>
</dbReference>
<evidence type="ECO:0000256" key="4">
    <source>
        <dbReference type="ARBA" id="ARBA00022857"/>
    </source>
</evidence>
<dbReference type="GO" id="GO:0004497">
    <property type="term" value="F:monooxygenase activity"/>
    <property type="evidence" value="ECO:0007669"/>
    <property type="project" value="InterPro"/>
</dbReference>
<dbReference type="Proteomes" id="UP001144157">
    <property type="component" value="Unassembled WGS sequence"/>
</dbReference>
<dbReference type="InterPro" id="IPR011032">
    <property type="entry name" value="GroES-like_sf"/>
</dbReference>
<dbReference type="Gene3D" id="3.90.180.10">
    <property type="entry name" value="Medium-chain alcohol dehydrogenases, catalytic domain"/>
    <property type="match status" value="1"/>
</dbReference>
<dbReference type="CDD" id="cd08249">
    <property type="entry name" value="enoyl_reductase_like"/>
    <property type="match status" value="1"/>
</dbReference>
<dbReference type="CDD" id="cd11069">
    <property type="entry name" value="CYP_FUM15-like"/>
    <property type="match status" value="1"/>
</dbReference>
<dbReference type="PRINTS" id="PR00385">
    <property type="entry name" value="P450"/>
</dbReference>
<dbReference type="Gene3D" id="3.40.50.720">
    <property type="entry name" value="NAD(P)-binding Rossmann-like Domain"/>
    <property type="match status" value="1"/>
</dbReference>
<dbReference type="Pfam" id="PF08240">
    <property type="entry name" value="ADH_N"/>
    <property type="match status" value="1"/>
</dbReference>
<dbReference type="PANTHER" id="PTHR45348">
    <property type="entry name" value="HYPOTHETICAL OXIDOREDUCTASE (EUROFUNG)"/>
    <property type="match status" value="1"/>
</dbReference>
<evidence type="ECO:0000256" key="6">
    <source>
        <dbReference type="ARBA" id="ARBA00023004"/>
    </source>
</evidence>
<evidence type="ECO:0000256" key="3">
    <source>
        <dbReference type="ARBA" id="ARBA00022741"/>
    </source>
</evidence>
<evidence type="ECO:0000313" key="9">
    <source>
        <dbReference type="EMBL" id="GLA80556.1"/>
    </source>
</evidence>
<keyword evidence="7" id="KW-0349">Heme</keyword>
<dbReference type="GO" id="GO:0005506">
    <property type="term" value="F:iron ion binding"/>
    <property type="evidence" value="ECO:0007669"/>
    <property type="project" value="InterPro"/>
</dbReference>
<dbReference type="SUPFAM" id="SSF48264">
    <property type="entry name" value="Cytochrome P450"/>
    <property type="match status" value="1"/>
</dbReference>